<evidence type="ECO:0000256" key="8">
    <source>
        <dbReference type="ARBA" id="ARBA00023163"/>
    </source>
</evidence>
<dbReference type="GO" id="GO:0003700">
    <property type="term" value="F:DNA-binding transcription factor activity"/>
    <property type="evidence" value="ECO:0007669"/>
    <property type="project" value="InterPro"/>
</dbReference>
<dbReference type="InterPro" id="IPR000536">
    <property type="entry name" value="Nucl_hrmn_rcpt_lig-bd"/>
</dbReference>
<evidence type="ECO:0000256" key="1">
    <source>
        <dbReference type="ARBA" id="ARBA00004123"/>
    </source>
</evidence>
<evidence type="ECO:0000256" key="2">
    <source>
        <dbReference type="ARBA" id="ARBA00005993"/>
    </source>
</evidence>
<comment type="caution">
    <text evidence="14">The sequence shown here is derived from an EMBL/GenBank/DDBJ whole genome shotgun (WGS) entry which is preliminary data.</text>
</comment>
<dbReference type="Proteomes" id="UP000483820">
    <property type="component" value="Chromosome V"/>
</dbReference>
<keyword evidence="10 11" id="KW-0539">Nucleus</keyword>
<dbReference type="PROSITE" id="PS00031">
    <property type="entry name" value="NUCLEAR_REC_DBD_1"/>
    <property type="match status" value="1"/>
</dbReference>
<keyword evidence="5 11" id="KW-0862">Zinc</keyword>
<dbReference type="Gene3D" id="3.30.50.10">
    <property type="entry name" value="Erythroid Transcription Factor GATA-1, subunit A"/>
    <property type="match status" value="1"/>
</dbReference>
<evidence type="ECO:0000256" key="3">
    <source>
        <dbReference type="ARBA" id="ARBA00022723"/>
    </source>
</evidence>
<comment type="subcellular location">
    <subcellularLocation>
        <location evidence="1 11">Nucleus</location>
    </subcellularLocation>
</comment>
<dbReference type="RefSeq" id="XP_003116404.2">
    <property type="nucleotide sequence ID" value="XM_003116356.2"/>
</dbReference>
<dbReference type="GO" id="GO:0005634">
    <property type="term" value="C:nucleus"/>
    <property type="evidence" value="ECO:0007669"/>
    <property type="project" value="UniProtKB-SubCell"/>
</dbReference>
<dbReference type="PROSITE" id="PS51030">
    <property type="entry name" value="NUCLEAR_REC_DBD_2"/>
    <property type="match status" value="1"/>
</dbReference>
<comment type="similarity">
    <text evidence="2 11">Belongs to the nuclear hormone receptor family.</text>
</comment>
<evidence type="ECO:0000313" key="15">
    <source>
        <dbReference type="Proteomes" id="UP000483820"/>
    </source>
</evidence>
<accession>A0A6A5GF60</accession>
<evidence type="ECO:0000256" key="6">
    <source>
        <dbReference type="ARBA" id="ARBA00023015"/>
    </source>
</evidence>
<evidence type="ECO:0000313" key="14">
    <source>
        <dbReference type="EMBL" id="KAF1753325.1"/>
    </source>
</evidence>
<keyword evidence="7 11" id="KW-0238">DNA-binding</keyword>
<dbReference type="SMART" id="SM00399">
    <property type="entry name" value="ZnF_C4"/>
    <property type="match status" value="1"/>
</dbReference>
<dbReference type="InterPro" id="IPR013088">
    <property type="entry name" value="Znf_NHR/GATA"/>
</dbReference>
<protein>
    <recommendedName>
        <fullName evidence="16">Nuclear Hormone Receptor family</fullName>
    </recommendedName>
</protein>
<dbReference type="CTD" id="9819884"/>
<dbReference type="Pfam" id="PF00104">
    <property type="entry name" value="Hormone_recep"/>
    <property type="match status" value="1"/>
</dbReference>
<evidence type="ECO:0008006" key="16">
    <source>
        <dbReference type="Google" id="ProtNLM"/>
    </source>
</evidence>
<reference evidence="14 15" key="1">
    <citation type="submission" date="2019-12" db="EMBL/GenBank/DDBJ databases">
        <title>Chromosome-level assembly of the Caenorhabditis remanei genome.</title>
        <authorList>
            <person name="Teterina A.A."/>
            <person name="Willis J.H."/>
            <person name="Phillips P.C."/>
        </authorList>
    </citation>
    <scope>NUCLEOTIDE SEQUENCE [LARGE SCALE GENOMIC DNA]</scope>
    <source>
        <strain evidence="14 15">PX506</strain>
        <tissue evidence="14">Whole organism</tissue>
    </source>
</reference>
<sequence length="405" mass="46964">MYNPSITSHLTCRVCGESARGKHFGAVVCRACAAFFRRSVSSPLAKSCKNEYRCNSFKKGYFTCKYCRLQKCFRVGMSSENFQFDRDLYFSHQKADLLKGKVPQSMDVFCGKSNLIIFCAPGSSSSPDPTRNFIDLQFLLDSALKIFQKGPASPVHSKNQLSKLSVSLPFVRESQLPYQSENMTYGQKEALDLLQFNILKLTKWLTYFDEFQKLSDTLKLKMLQGTWSIWTRLEGLANTATSIKRKLHEETIKQMKNDTLIFKSDSMKLDMSWCSKYALEELKFFLPIPTETRLDELTRAMIELEPTDVELSFMFGQLCFHYVGKKFQGEILQVSERFQEMLANDLHDYYVNDQKKPHYVSRLASMMKINNQIQKEMYKHRERVDVAMVFDVFCVDVSHPDMFLV</sequence>
<keyword evidence="9 11" id="KW-0675">Receptor</keyword>
<keyword evidence="4 11" id="KW-0863">Zinc-finger</keyword>
<dbReference type="SMART" id="SM00430">
    <property type="entry name" value="HOLI"/>
    <property type="match status" value="1"/>
</dbReference>
<dbReference type="PANTHER" id="PTHR45680:SF12">
    <property type="entry name" value="NUCLEAR HORMONE RECEPTOR FAMILY-RELATED"/>
    <property type="match status" value="1"/>
</dbReference>
<evidence type="ECO:0000256" key="5">
    <source>
        <dbReference type="ARBA" id="ARBA00022833"/>
    </source>
</evidence>
<dbReference type="InterPro" id="IPR035500">
    <property type="entry name" value="NHR-like_dom_sf"/>
</dbReference>
<dbReference type="Gene3D" id="1.10.565.10">
    <property type="entry name" value="Retinoid X Receptor"/>
    <property type="match status" value="1"/>
</dbReference>
<name>A0A6A5GF60_CAERE</name>
<dbReference type="CDD" id="cd06960">
    <property type="entry name" value="NR_DBD_HNF4A"/>
    <property type="match status" value="1"/>
</dbReference>
<dbReference type="PRINTS" id="PR00047">
    <property type="entry name" value="STROIDFINGER"/>
</dbReference>
<evidence type="ECO:0000256" key="7">
    <source>
        <dbReference type="ARBA" id="ARBA00023125"/>
    </source>
</evidence>
<proteinExistence type="inferred from homology"/>
<feature type="domain" description="NR LBD" evidence="13">
    <location>
        <begin position="153"/>
        <end position="405"/>
    </location>
</feature>
<dbReference type="Pfam" id="PF00105">
    <property type="entry name" value="zf-C4"/>
    <property type="match status" value="1"/>
</dbReference>
<keyword evidence="8 11" id="KW-0804">Transcription</keyword>
<dbReference type="InterPro" id="IPR051152">
    <property type="entry name" value="C.elegans_Orphan_NR"/>
</dbReference>
<dbReference type="SUPFAM" id="SSF57716">
    <property type="entry name" value="Glucocorticoid receptor-like (DNA-binding domain)"/>
    <property type="match status" value="1"/>
</dbReference>
<evidence type="ECO:0000259" key="13">
    <source>
        <dbReference type="PROSITE" id="PS51843"/>
    </source>
</evidence>
<evidence type="ECO:0000256" key="11">
    <source>
        <dbReference type="RuleBase" id="RU004334"/>
    </source>
</evidence>
<dbReference type="GO" id="GO:0008270">
    <property type="term" value="F:zinc ion binding"/>
    <property type="evidence" value="ECO:0007669"/>
    <property type="project" value="UniProtKB-KW"/>
</dbReference>
<keyword evidence="3 11" id="KW-0479">Metal-binding</keyword>
<organism evidence="14 15">
    <name type="scientific">Caenorhabditis remanei</name>
    <name type="common">Caenorhabditis vulgaris</name>
    <dbReference type="NCBI Taxonomy" id="31234"/>
    <lineage>
        <taxon>Eukaryota</taxon>
        <taxon>Metazoa</taxon>
        <taxon>Ecdysozoa</taxon>
        <taxon>Nematoda</taxon>
        <taxon>Chromadorea</taxon>
        <taxon>Rhabditida</taxon>
        <taxon>Rhabditina</taxon>
        <taxon>Rhabditomorpha</taxon>
        <taxon>Rhabditoidea</taxon>
        <taxon>Rhabditidae</taxon>
        <taxon>Peloderinae</taxon>
        <taxon>Caenorhabditis</taxon>
    </lineage>
</organism>
<dbReference type="PROSITE" id="PS51843">
    <property type="entry name" value="NR_LBD"/>
    <property type="match status" value="1"/>
</dbReference>
<dbReference type="EMBL" id="WUAV01000005">
    <property type="protein sequence ID" value="KAF1753325.1"/>
    <property type="molecule type" value="Genomic_DNA"/>
</dbReference>
<evidence type="ECO:0000256" key="10">
    <source>
        <dbReference type="ARBA" id="ARBA00023242"/>
    </source>
</evidence>
<dbReference type="InterPro" id="IPR001628">
    <property type="entry name" value="Znf_hrmn_rcpt"/>
</dbReference>
<gene>
    <name evidence="14" type="ORF">GCK72_019881</name>
</gene>
<dbReference type="KEGG" id="crq:GCK72_019881"/>
<keyword evidence="6 11" id="KW-0805">Transcription regulation</keyword>
<dbReference type="AlphaFoldDB" id="A0A6A5GF60"/>
<dbReference type="GO" id="GO:0000978">
    <property type="term" value="F:RNA polymerase II cis-regulatory region sequence-specific DNA binding"/>
    <property type="evidence" value="ECO:0007669"/>
    <property type="project" value="InterPro"/>
</dbReference>
<dbReference type="GeneID" id="9819884"/>
<evidence type="ECO:0000256" key="9">
    <source>
        <dbReference type="ARBA" id="ARBA00023170"/>
    </source>
</evidence>
<dbReference type="SUPFAM" id="SSF48508">
    <property type="entry name" value="Nuclear receptor ligand-binding domain"/>
    <property type="match status" value="1"/>
</dbReference>
<evidence type="ECO:0000259" key="12">
    <source>
        <dbReference type="PROSITE" id="PS51030"/>
    </source>
</evidence>
<dbReference type="InterPro" id="IPR049636">
    <property type="entry name" value="HNF4-like_DBD"/>
</dbReference>
<evidence type="ECO:0000256" key="4">
    <source>
        <dbReference type="ARBA" id="ARBA00022771"/>
    </source>
</evidence>
<feature type="domain" description="Nuclear receptor" evidence="12">
    <location>
        <begin position="9"/>
        <end position="84"/>
    </location>
</feature>
<dbReference type="PANTHER" id="PTHR45680">
    <property type="entry name" value="NUCLEAR HORMONE RECEPTOR FAMILY"/>
    <property type="match status" value="1"/>
</dbReference>